<gene>
    <name evidence="2" type="ORF">SAMN02745126_00244</name>
</gene>
<dbReference type="SUPFAM" id="SSF56524">
    <property type="entry name" value="Oxidoreductase molybdopterin-binding domain"/>
    <property type="match status" value="1"/>
</dbReference>
<evidence type="ECO:0000313" key="2">
    <source>
        <dbReference type="EMBL" id="SJZ31713.1"/>
    </source>
</evidence>
<evidence type="ECO:0000313" key="3">
    <source>
        <dbReference type="Proteomes" id="UP000190092"/>
    </source>
</evidence>
<dbReference type="InterPro" id="IPR006311">
    <property type="entry name" value="TAT_signal"/>
</dbReference>
<dbReference type="EMBL" id="FUWJ01000001">
    <property type="protein sequence ID" value="SJZ31713.1"/>
    <property type="molecule type" value="Genomic_DNA"/>
</dbReference>
<evidence type="ECO:0000259" key="1">
    <source>
        <dbReference type="Pfam" id="PF00174"/>
    </source>
</evidence>
<keyword evidence="3" id="KW-1185">Reference proteome</keyword>
<dbReference type="Gene3D" id="3.90.420.10">
    <property type="entry name" value="Oxidoreductase, molybdopterin-binding domain"/>
    <property type="match status" value="1"/>
</dbReference>
<protein>
    <submittedName>
        <fullName evidence="2">Sulfoxide reductase catalytic subunit YedY</fullName>
    </submittedName>
</protein>
<dbReference type="PROSITE" id="PS51318">
    <property type="entry name" value="TAT"/>
    <property type="match status" value="1"/>
</dbReference>
<dbReference type="NCBIfam" id="NF003767">
    <property type="entry name" value="PRK05363.1"/>
    <property type="match status" value="1"/>
</dbReference>
<dbReference type="OrthoDB" id="9795587at2"/>
<accession>A0A1T4JNH2</accession>
<dbReference type="Pfam" id="PF00174">
    <property type="entry name" value="Oxidored_molyb"/>
    <property type="match status" value="1"/>
</dbReference>
<name>A0A1T4JNH2_9HYPH</name>
<proteinExistence type="predicted"/>
<sequence length="324" mass="36668">MLIKRHQGWEIPERQATAESDYLNRRALLQKMGLGAGVIAASTLGSALALADDKAADPTASLYPGTHNDTYGAPTPITAERLATTYNNYYEFGTDKSIWRDAQKLQIRPWTIKVSGMVEKPFEIAFDDLLAKMPLQERVYRHRCVETWSMIVPWSGFPMKSLVEFCKPTGSAKYVVMQTLSKPAVMFGQKDFLYPWPYTEGLAIDEATNDLAFIATGLYGKPIGKQNGAPLRLVVPWKYGFKSVKAIVSVEFTDKRPVSFWEKLQDNEYGFWANVNPQVPHPRWSQATEKPLGSDQRIPTQIYNGYGQFVASLYENRKSEKLFM</sequence>
<dbReference type="Proteomes" id="UP000190092">
    <property type="component" value="Unassembled WGS sequence"/>
</dbReference>
<dbReference type="PANTHER" id="PTHR43032">
    <property type="entry name" value="PROTEIN-METHIONINE-SULFOXIDE REDUCTASE"/>
    <property type="match status" value="1"/>
</dbReference>
<dbReference type="InterPro" id="IPR000572">
    <property type="entry name" value="OxRdtase_Mopterin-bd_dom"/>
</dbReference>
<reference evidence="3" key="1">
    <citation type="submission" date="2017-02" db="EMBL/GenBank/DDBJ databases">
        <authorList>
            <person name="Varghese N."/>
            <person name="Submissions S."/>
        </authorList>
    </citation>
    <scope>NUCLEOTIDE SEQUENCE [LARGE SCALE GENOMIC DNA]</scope>
    <source>
        <strain evidence="3">ATCC 27094</strain>
    </source>
</reference>
<dbReference type="AlphaFoldDB" id="A0A1T4JNH2"/>
<dbReference type="PANTHER" id="PTHR43032:SF3">
    <property type="entry name" value="PROTEIN-METHIONINE-SULFOXIDE REDUCTASE CATALYTIC SUBUNIT MSRP"/>
    <property type="match status" value="1"/>
</dbReference>
<dbReference type="InterPro" id="IPR036374">
    <property type="entry name" value="OxRdtase_Mopterin-bd_sf"/>
</dbReference>
<dbReference type="RefSeq" id="WP_085932011.1">
    <property type="nucleotide sequence ID" value="NZ_FUWJ01000001.1"/>
</dbReference>
<dbReference type="STRING" id="225324.SAMN02745126_00244"/>
<organism evidence="2 3">
    <name type="scientific">Enhydrobacter aerosaccus</name>
    <dbReference type="NCBI Taxonomy" id="225324"/>
    <lineage>
        <taxon>Bacteria</taxon>
        <taxon>Pseudomonadati</taxon>
        <taxon>Pseudomonadota</taxon>
        <taxon>Alphaproteobacteria</taxon>
        <taxon>Hyphomicrobiales</taxon>
        <taxon>Enhydrobacter</taxon>
    </lineage>
</organism>
<feature type="domain" description="Oxidoreductase molybdopterin-binding" evidence="1">
    <location>
        <begin position="105"/>
        <end position="261"/>
    </location>
</feature>